<dbReference type="AlphaFoldDB" id="A0A6A7XZA1"/>
<organism evidence="2 3">
    <name type="scientific">Segnochrobactrum spirostomi</name>
    <dbReference type="NCBI Taxonomy" id="2608987"/>
    <lineage>
        <taxon>Bacteria</taxon>
        <taxon>Pseudomonadati</taxon>
        <taxon>Pseudomonadota</taxon>
        <taxon>Alphaproteobacteria</taxon>
        <taxon>Hyphomicrobiales</taxon>
        <taxon>Segnochrobactraceae</taxon>
        <taxon>Segnochrobactrum</taxon>
    </lineage>
</organism>
<name>A0A6A7XZA1_9HYPH</name>
<keyword evidence="1" id="KW-0812">Transmembrane</keyword>
<protein>
    <submittedName>
        <fullName evidence="2">DUF1109 family protein</fullName>
    </submittedName>
</protein>
<feature type="transmembrane region" description="Helical" evidence="1">
    <location>
        <begin position="59"/>
        <end position="78"/>
    </location>
</feature>
<dbReference type="InterPro" id="IPR009495">
    <property type="entry name" value="NrsF"/>
</dbReference>
<gene>
    <name evidence="2" type="ORF">F0357_00025</name>
</gene>
<feature type="transmembrane region" description="Helical" evidence="1">
    <location>
        <begin position="158"/>
        <end position="178"/>
    </location>
</feature>
<keyword evidence="3" id="KW-1185">Reference proteome</keyword>
<proteinExistence type="predicted"/>
<accession>A0A6A7XZA1</accession>
<feature type="transmembrane region" description="Helical" evidence="1">
    <location>
        <begin position="184"/>
        <end position="206"/>
    </location>
</feature>
<dbReference type="Proteomes" id="UP000332515">
    <property type="component" value="Unassembled WGS sequence"/>
</dbReference>
<sequence length="212" mass="22091">MKTNDLIAALVADGPKRAVPQARYAALVLAVALPLAAAIFLITLHVRPDIALALGTVRFPFKFVVTLSLAVPAAALALRLGRPDATPRRPAIVLALPLTLLAAGLGFEAATIPSDAWAARWIGSNALFCLFAIPFLSLVPLAAIMLVLRHGAPADPRLAGLVGGLAAGAIGATLYAAHCPDDSPFFVATWYAIAIGGVTLVGRWLGPRLLRW</sequence>
<comment type="caution">
    <text evidence="2">The sequence shown here is derived from an EMBL/GenBank/DDBJ whole genome shotgun (WGS) entry which is preliminary data.</text>
</comment>
<keyword evidence="1" id="KW-1133">Transmembrane helix</keyword>
<evidence type="ECO:0000313" key="2">
    <source>
        <dbReference type="EMBL" id="MQT11089.1"/>
    </source>
</evidence>
<feature type="transmembrane region" description="Helical" evidence="1">
    <location>
        <begin position="122"/>
        <end position="146"/>
    </location>
</feature>
<reference evidence="2 3" key="1">
    <citation type="submission" date="2019-09" db="EMBL/GenBank/DDBJ databases">
        <title>Segnochrobactrum spirostomi gen. nov., sp. nov., isolated from the ciliate Spirostomum cf. yagiui and description of a novel family, Segnochrobactraceae fam. nov. within the order Rhizobiales of the class Alphaproteobacteria.</title>
        <authorList>
            <person name="Akter S."/>
            <person name="Shazib S.U.A."/>
            <person name="Shin M.K."/>
        </authorList>
    </citation>
    <scope>NUCLEOTIDE SEQUENCE [LARGE SCALE GENOMIC DNA]</scope>
    <source>
        <strain evidence="2 3">Sp-1</strain>
    </source>
</reference>
<dbReference type="RefSeq" id="WP_153477366.1">
    <property type="nucleotide sequence ID" value="NZ_VWNA01000001.1"/>
</dbReference>
<dbReference type="EMBL" id="VWNA01000001">
    <property type="protein sequence ID" value="MQT11089.1"/>
    <property type="molecule type" value="Genomic_DNA"/>
</dbReference>
<evidence type="ECO:0000256" key="1">
    <source>
        <dbReference type="SAM" id="Phobius"/>
    </source>
</evidence>
<evidence type="ECO:0000313" key="3">
    <source>
        <dbReference type="Proteomes" id="UP000332515"/>
    </source>
</evidence>
<feature type="transmembrane region" description="Helical" evidence="1">
    <location>
        <begin position="90"/>
        <end position="110"/>
    </location>
</feature>
<keyword evidence="1" id="KW-0472">Membrane</keyword>
<dbReference type="Pfam" id="PF06532">
    <property type="entry name" value="NrsF"/>
    <property type="match status" value="1"/>
</dbReference>
<feature type="transmembrane region" description="Helical" evidence="1">
    <location>
        <begin position="24"/>
        <end position="47"/>
    </location>
</feature>